<keyword evidence="4 13" id="KW-0812">Transmembrane</keyword>
<evidence type="ECO:0000256" key="12">
    <source>
        <dbReference type="ARBA" id="ARBA00037847"/>
    </source>
</evidence>
<evidence type="ECO:0000256" key="6">
    <source>
        <dbReference type="ARBA" id="ARBA00022989"/>
    </source>
</evidence>
<name>A0ABW2KUK2_9PROT</name>
<evidence type="ECO:0000256" key="15">
    <source>
        <dbReference type="SAM" id="Coils"/>
    </source>
</evidence>
<protein>
    <recommendedName>
        <fullName evidence="13">ATP synthase subunit b</fullName>
    </recommendedName>
    <alternativeName>
        <fullName evidence="13">ATP synthase F(0) sector subunit b</fullName>
    </alternativeName>
    <alternativeName>
        <fullName evidence="13">ATPase subunit I</fullName>
    </alternativeName>
    <alternativeName>
        <fullName evidence="13">F-type ATPase subunit b</fullName>
        <shortName evidence="13">F-ATPase subunit b</shortName>
    </alternativeName>
</protein>
<keyword evidence="5 13" id="KW-0375">Hydrogen ion transport</keyword>
<keyword evidence="7 13" id="KW-0406">Ion transport</keyword>
<accession>A0ABW2KUK2</accession>
<comment type="function">
    <text evidence="11">Component of the F(0) channel, it forms part of the peripheral stalk, linking F(1) to F(0). The b'-subunit is a diverged and duplicated form of b found in plants and photosynthetic bacteria.</text>
</comment>
<keyword evidence="2 13" id="KW-0813">Transport</keyword>
<feature type="coiled-coil region" evidence="15">
    <location>
        <begin position="29"/>
        <end position="114"/>
    </location>
</feature>
<evidence type="ECO:0000256" key="4">
    <source>
        <dbReference type="ARBA" id="ARBA00022692"/>
    </source>
</evidence>
<comment type="subcellular location">
    <subcellularLocation>
        <location evidence="13">Cell membrane</location>
        <topology evidence="13">Single-pass membrane protein</topology>
    </subcellularLocation>
    <subcellularLocation>
        <location evidence="12">Endomembrane system</location>
        <topology evidence="12">Single-pass membrane protein</topology>
    </subcellularLocation>
</comment>
<keyword evidence="8 13" id="KW-0472">Membrane</keyword>
<evidence type="ECO:0000256" key="9">
    <source>
        <dbReference type="ARBA" id="ARBA00023310"/>
    </source>
</evidence>
<evidence type="ECO:0000256" key="8">
    <source>
        <dbReference type="ARBA" id="ARBA00023136"/>
    </source>
</evidence>
<keyword evidence="6 13" id="KW-1133">Transmembrane helix</keyword>
<evidence type="ECO:0000256" key="1">
    <source>
        <dbReference type="ARBA" id="ARBA00005513"/>
    </source>
</evidence>
<gene>
    <name evidence="13" type="primary">atpF</name>
    <name evidence="16" type="ORF">ACFQPS_06930</name>
</gene>
<dbReference type="Pfam" id="PF00430">
    <property type="entry name" value="ATP-synt_B"/>
    <property type="match status" value="1"/>
</dbReference>
<dbReference type="PANTHER" id="PTHR33445">
    <property type="entry name" value="ATP SYNTHASE SUBUNIT B', CHLOROPLASTIC"/>
    <property type="match status" value="1"/>
</dbReference>
<sequence>MFQNPTFWVLVAFVLFVAAVWRIAANTIGKALDDRAERIREEIEQAQKLREDAQAALAQYQRKQRDALKEAENIIAAAREEADRIRRRAATDLEASLRRREAQAMEKIAQAEAQAVQQVRDLAADIAVAATERILVQNMDATRDEALVGTAIAELPSKLH</sequence>
<reference evidence="17" key="1">
    <citation type="journal article" date="2019" name="Int. J. Syst. Evol. Microbiol.">
        <title>The Global Catalogue of Microorganisms (GCM) 10K type strain sequencing project: providing services to taxonomists for standard genome sequencing and annotation.</title>
        <authorList>
            <consortium name="The Broad Institute Genomics Platform"/>
            <consortium name="The Broad Institute Genome Sequencing Center for Infectious Disease"/>
            <person name="Wu L."/>
            <person name="Ma J."/>
        </authorList>
    </citation>
    <scope>NUCLEOTIDE SEQUENCE [LARGE SCALE GENOMIC DNA]</scope>
    <source>
        <strain evidence="17">CGMCC 1.16275</strain>
    </source>
</reference>
<keyword evidence="15" id="KW-0175">Coiled coil</keyword>
<keyword evidence="9 13" id="KW-0066">ATP synthesis</keyword>
<proteinExistence type="inferred from homology"/>
<evidence type="ECO:0000256" key="3">
    <source>
        <dbReference type="ARBA" id="ARBA00022547"/>
    </source>
</evidence>
<evidence type="ECO:0000256" key="5">
    <source>
        <dbReference type="ARBA" id="ARBA00022781"/>
    </source>
</evidence>
<evidence type="ECO:0000313" key="17">
    <source>
        <dbReference type="Proteomes" id="UP001596456"/>
    </source>
</evidence>
<evidence type="ECO:0000256" key="2">
    <source>
        <dbReference type="ARBA" id="ARBA00022448"/>
    </source>
</evidence>
<dbReference type="CDD" id="cd06503">
    <property type="entry name" value="ATP-synt_Fo_b"/>
    <property type="match status" value="1"/>
</dbReference>
<comment type="similarity">
    <text evidence="1 13 14">Belongs to the ATPase B chain family.</text>
</comment>
<comment type="caution">
    <text evidence="16">The sequence shown here is derived from an EMBL/GenBank/DDBJ whole genome shotgun (WGS) entry which is preliminary data.</text>
</comment>
<dbReference type="Proteomes" id="UP001596456">
    <property type="component" value="Unassembled WGS sequence"/>
</dbReference>
<evidence type="ECO:0000256" key="13">
    <source>
        <dbReference type="HAMAP-Rule" id="MF_01398"/>
    </source>
</evidence>
<keyword evidence="3 13" id="KW-0138">CF(0)</keyword>
<evidence type="ECO:0000256" key="7">
    <source>
        <dbReference type="ARBA" id="ARBA00023065"/>
    </source>
</evidence>
<feature type="transmembrane region" description="Helical" evidence="13">
    <location>
        <begin position="6"/>
        <end position="25"/>
    </location>
</feature>
<evidence type="ECO:0000256" key="11">
    <source>
        <dbReference type="ARBA" id="ARBA00025614"/>
    </source>
</evidence>
<keyword evidence="17" id="KW-1185">Reference proteome</keyword>
<organism evidence="16 17">
    <name type="scientific">Rhodocista pekingensis</name>
    <dbReference type="NCBI Taxonomy" id="201185"/>
    <lineage>
        <taxon>Bacteria</taxon>
        <taxon>Pseudomonadati</taxon>
        <taxon>Pseudomonadota</taxon>
        <taxon>Alphaproteobacteria</taxon>
        <taxon>Rhodospirillales</taxon>
        <taxon>Azospirillaceae</taxon>
        <taxon>Rhodocista</taxon>
    </lineage>
</organism>
<dbReference type="PANTHER" id="PTHR33445:SF1">
    <property type="entry name" value="ATP SYNTHASE SUBUNIT B"/>
    <property type="match status" value="1"/>
</dbReference>
<dbReference type="InterPro" id="IPR050059">
    <property type="entry name" value="ATP_synthase_B_chain"/>
</dbReference>
<dbReference type="InterPro" id="IPR002146">
    <property type="entry name" value="ATP_synth_b/b'su_bac/chlpt"/>
</dbReference>
<dbReference type="EMBL" id="JBHTCM010000007">
    <property type="protein sequence ID" value="MFC7332893.1"/>
    <property type="molecule type" value="Genomic_DNA"/>
</dbReference>
<evidence type="ECO:0000256" key="10">
    <source>
        <dbReference type="ARBA" id="ARBA00025198"/>
    </source>
</evidence>
<dbReference type="HAMAP" id="MF_01398">
    <property type="entry name" value="ATP_synth_b_bprime"/>
    <property type="match status" value="1"/>
</dbReference>
<comment type="subunit">
    <text evidence="13">F-type ATPases have 2 components, F(1) - the catalytic core - and F(0) - the membrane proton channel. F(1) has five subunits: alpha(3), beta(3), gamma(1), delta(1), epsilon(1). F(0) has three main subunits: a(1), b(2) and c(10-14). The alpha and beta chains form an alternating ring which encloses part of the gamma chain. F(1) is attached to F(0) by a central stalk formed by the gamma and epsilon chains, while a peripheral stalk is formed by the delta and b chains.</text>
</comment>
<evidence type="ECO:0000256" key="14">
    <source>
        <dbReference type="RuleBase" id="RU003848"/>
    </source>
</evidence>
<evidence type="ECO:0000313" key="16">
    <source>
        <dbReference type="EMBL" id="MFC7332893.1"/>
    </source>
</evidence>
<dbReference type="RefSeq" id="WP_377357628.1">
    <property type="nucleotide sequence ID" value="NZ_JBHTCM010000007.1"/>
</dbReference>
<comment type="function">
    <text evidence="10 13">F(1)F(0) ATP synthase produces ATP from ADP in the presence of a proton or sodium gradient. F-type ATPases consist of two structural domains, F(1) containing the extramembraneous catalytic core and F(0) containing the membrane proton channel, linked together by a central stalk and a peripheral stalk. During catalysis, ATP synthesis in the catalytic domain of F(1) is coupled via a rotary mechanism of the central stalk subunits to proton translocation.</text>
</comment>
<keyword evidence="13" id="KW-1003">Cell membrane</keyword>